<gene>
    <name evidence="3" type="ORF">H7A79_2439</name>
</gene>
<feature type="chain" id="PRO_5028958197" description="Secreted protein" evidence="2">
    <location>
        <begin position="22"/>
        <end position="65"/>
    </location>
</feature>
<proteinExistence type="predicted"/>
<dbReference type="Proteomes" id="UP000516412">
    <property type="component" value="Chromosome"/>
</dbReference>
<evidence type="ECO:0008006" key="5">
    <source>
        <dbReference type="Google" id="ProtNLM"/>
    </source>
</evidence>
<keyword evidence="4" id="KW-1185">Reference proteome</keyword>
<dbReference type="KEGG" id="nmus:H7A79_2439"/>
<keyword evidence="2" id="KW-0732">Signal</keyword>
<dbReference type="EMBL" id="CP060414">
    <property type="protein sequence ID" value="QNT57779.1"/>
    <property type="molecule type" value="Genomic_DNA"/>
</dbReference>
<accession>A0A7H1M814</accession>
<name>A0A7H1M814_9NEIS</name>
<evidence type="ECO:0000256" key="2">
    <source>
        <dbReference type="SAM" id="SignalP"/>
    </source>
</evidence>
<protein>
    <recommendedName>
        <fullName evidence="5">Secreted protein</fullName>
    </recommendedName>
</protein>
<evidence type="ECO:0000313" key="4">
    <source>
        <dbReference type="Proteomes" id="UP000516412"/>
    </source>
</evidence>
<dbReference type="AlphaFoldDB" id="A0A7H1M814"/>
<feature type="signal peptide" evidence="2">
    <location>
        <begin position="1"/>
        <end position="21"/>
    </location>
</feature>
<dbReference type="RefSeq" id="WP_187000489.1">
    <property type="nucleotide sequence ID" value="NZ_CP060414.2"/>
</dbReference>
<reference evidence="3" key="1">
    <citation type="submission" date="2024-06" db="EMBL/GenBank/DDBJ databases">
        <title>Complete Genome Sequence of mouse commensal type strain Neisseria musculi.</title>
        <authorList>
            <person name="Thapa E."/>
            <person name="Aluvathingal J."/>
            <person name="Nadendla S."/>
            <person name="Mehta A."/>
            <person name="Tettelin H."/>
            <person name="Weyand N.J."/>
        </authorList>
    </citation>
    <scope>NUCLEOTIDE SEQUENCE</scope>
    <source>
        <strain evidence="3">NW831</strain>
    </source>
</reference>
<sequence>MKIKAVLLGLLLASVCTVSLAKNAFDKKNNECEVVSEKRTVVEQPGNSVCSQREANAESFAGNHD</sequence>
<evidence type="ECO:0000256" key="1">
    <source>
        <dbReference type="SAM" id="MobiDB-lite"/>
    </source>
</evidence>
<evidence type="ECO:0000313" key="3">
    <source>
        <dbReference type="EMBL" id="QNT57779.1"/>
    </source>
</evidence>
<feature type="region of interest" description="Disordered" evidence="1">
    <location>
        <begin position="46"/>
        <end position="65"/>
    </location>
</feature>
<organism evidence="3 4">
    <name type="scientific">Neisseria musculi</name>
    <dbReference type="NCBI Taxonomy" id="1815583"/>
    <lineage>
        <taxon>Bacteria</taxon>
        <taxon>Pseudomonadati</taxon>
        <taxon>Pseudomonadota</taxon>
        <taxon>Betaproteobacteria</taxon>
        <taxon>Neisseriales</taxon>
        <taxon>Neisseriaceae</taxon>
        <taxon>Neisseria</taxon>
    </lineage>
</organism>